<feature type="compositionally biased region" description="Low complexity" evidence="1">
    <location>
        <begin position="241"/>
        <end position="254"/>
    </location>
</feature>
<feature type="region of interest" description="Disordered" evidence="1">
    <location>
        <begin position="225"/>
        <end position="259"/>
    </location>
</feature>
<accession>A0A818NEN1</accession>
<dbReference type="EMBL" id="CAJOBQ010000150">
    <property type="protein sequence ID" value="CAF4274717.1"/>
    <property type="molecule type" value="Genomic_DNA"/>
</dbReference>
<feature type="compositionally biased region" description="Polar residues" evidence="1">
    <location>
        <begin position="311"/>
        <end position="322"/>
    </location>
</feature>
<feature type="compositionally biased region" description="Basic residues" evidence="1">
    <location>
        <begin position="343"/>
        <end position="353"/>
    </location>
</feature>
<evidence type="ECO:0000256" key="2">
    <source>
        <dbReference type="SAM" id="Phobius"/>
    </source>
</evidence>
<feature type="region of interest" description="Disordered" evidence="1">
    <location>
        <begin position="311"/>
        <end position="353"/>
    </location>
</feature>
<proteinExistence type="predicted"/>
<evidence type="ECO:0000313" key="4">
    <source>
        <dbReference type="EMBL" id="CAF4274717.1"/>
    </source>
</evidence>
<sequence>MQDDGVFFYEGASNDAWIIAVAVLGFLALLSLCCCCWWWLFAGGRRRRLANRERKNKASEYLLMNDKTRLCSSLPESISTIKPSIISSEQQLPFKNKLLSQNHGIEPFDSKNGVSVSRVSTSASTLNTNPYFRSISNLSKDSSIERESETNSARLTTVTRISRIDRPLTNEGNKNIKPPNRNEEIHLTKLNTEKLPSVTVIKLPREMSTKSRGNIIKVEKSNISSRENTQLSDNSLSRIHSTSSVRVSKVNRSSLPNMDNASHKINNVVSPVNERITKAASFIILPQSNLPSTMFNMHQGISSEAFKSIAVQRNSSHSSNQKQNDKARLSGNSKKEAKVSITRVHRSKAFANT</sequence>
<evidence type="ECO:0000256" key="1">
    <source>
        <dbReference type="SAM" id="MobiDB-lite"/>
    </source>
</evidence>
<name>A0A818NEN1_9BILA</name>
<evidence type="ECO:0000313" key="5">
    <source>
        <dbReference type="Proteomes" id="UP000663869"/>
    </source>
</evidence>
<gene>
    <name evidence="3" type="ORF">FME351_LOCUS22113</name>
    <name evidence="4" type="ORF">TSG867_LOCUS4574</name>
</gene>
<feature type="compositionally biased region" description="Basic and acidic residues" evidence="1">
    <location>
        <begin position="323"/>
        <end position="338"/>
    </location>
</feature>
<keyword evidence="2" id="KW-1133">Transmembrane helix</keyword>
<organism evidence="3 5">
    <name type="scientific">Rotaria socialis</name>
    <dbReference type="NCBI Taxonomy" id="392032"/>
    <lineage>
        <taxon>Eukaryota</taxon>
        <taxon>Metazoa</taxon>
        <taxon>Spiralia</taxon>
        <taxon>Gnathifera</taxon>
        <taxon>Rotifera</taxon>
        <taxon>Eurotatoria</taxon>
        <taxon>Bdelloidea</taxon>
        <taxon>Philodinida</taxon>
        <taxon>Philodinidae</taxon>
        <taxon>Rotaria</taxon>
    </lineage>
</organism>
<feature type="compositionally biased region" description="Polar residues" evidence="1">
    <location>
        <begin position="225"/>
        <end position="240"/>
    </location>
</feature>
<protein>
    <submittedName>
        <fullName evidence="3">Uncharacterized protein</fullName>
    </submittedName>
</protein>
<dbReference type="Proteomes" id="UP000663862">
    <property type="component" value="Unassembled WGS sequence"/>
</dbReference>
<feature type="transmembrane region" description="Helical" evidence="2">
    <location>
        <begin position="16"/>
        <end position="42"/>
    </location>
</feature>
<dbReference type="AlphaFoldDB" id="A0A818NEN1"/>
<dbReference type="EMBL" id="CAJNYU010002815">
    <property type="protein sequence ID" value="CAF3604266.1"/>
    <property type="molecule type" value="Genomic_DNA"/>
</dbReference>
<dbReference type="Proteomes" id="UP000663869">
    <property type="component" value="Unassembled WGS sequence"/>
</dbReference>
<comment type="caution">
    <text evidence="3">The sequence shown here is derived from an EMBL/GenBank/DDBJ whole genome shotgun (WGS) entry which is preliminary data.</text>
</comment>
<reference evidence="3" key="1">
    <citation type="submission" date="2021-02" db="EMBL/GenBank/DDBJ databases">
        <authorList>
            <person name="Nowell W R."/>
        </authorList>
    </citation>
    <scope>NUCLEOTIDE SEQUENCE</scope>
</reference>
<evidence type="ECO:0000313" key="3">
    <source>
        <dbReference type="EMBL" id="CAF3604266.1"/>
    </source>
</evidence>
<keyword evidence="2" id="KW-0812">Transmembrane</keyword>
<keyword evidence="2" id="KW-0472">Membrane</keyword>